<dbReference type="Gene3D" id="3.30.1960.10">
    <property type="entry name" value="tRNA wybutosine-synthesizing-like"/>
    <property type="match status" value="1"/>
</dbReference>
<evidence type="ECO:0000313" key="11">
    <source>
        <dbReference type="EMBL" id="OAF62873.2"/>
    </source>
</evidence>
<dbReference type="GeneID" id="36283113"/>
<comment type="catalytic activity">
    <reaction evidence="8">
        <text>4-demethyl-7-[(3S)-3-amino-3-carboxypropyl]wyosine(37) in tRNA(Phe) + S-adenosyl-L-methionine = 7-[(3S)-3-amino-3-carboxypropyl]wyosine(37) in tRNA(Phe) + S-adenosyl-L-homocysteine + H(+)</text>
        <dbReference type="Rhea" id="RHEA:36635"/>
        <dbReference type="Rhea" id="RHEA-COMP:10378"/>
        <dbReference type="Rhea" id="RHEA-COMP:10379"/>
        <dbReference type="ChEBI" id="CHEBI:15378"/>
        <dbReference type="ChEBI" id="CHEBI:57856"/>
        <dbReference type="ChEBI" id="CHEBI:59789"/>
        <dbReference type="ChEBI" id="CHEBI:73543"/>
        <dbReference type="ChEBI" id="CHEBI:73550"/>
        <dbReference type="EC" id="2.1.1.282"/>
    </reaction>
</comment>
<evidence type="ECO:0000256" key="6">
    <source>
        <dbReference type="ARBA" id="ARBA00022694"/>
    </source>
</evidence>
<evidence type="ECO:0000256" key="5">
    <source>
        <dbReference type="ARBA" id="ARBA00022691"/>
    </source>
</evidence>
<dbReference type="OrthoDB" id="263283at2759"/>
<gene>
    <name evidence="11" type="ORF">VC83_00014</name>
</gene>
<proteinExistence type="inferred from homology"/>
<dbReference type="GO" id="GO:0032259">
    <property type="term" value="P:methylation"/>
    <property type="evidence" value="ECO:0007669"/>
    <property type="project" value="UniProtKB-KW"/>
</dbReference>
<dbReference type="EC" id="2.1.1.282" evidence="2"/>
<dbReference type="PANTHER" id="PTHR48418">
    <property type="entry name" value="TRNA WYBUTOSINE-SYNTHESIZING PROTEIN 3"/>
    <property type="match status" value="1"/>
</dbReference>
<feature type="domain" description="tRNA wybutosine-synthesizing protein" evidence="10">
    <location>
        <begin position="36"/>
        <end position="280"/>
    </location>
</feature>
<dbReference type="SUPFAM" id="SSF111278">
    <property type="entry name" value="SSo0622-like"/>
    <property type="match status" value="1"/>
</dbReference>
<dbReference type="Pfam" id="PF02676">
    <property type="entry name" value="TYW3"/>
    <property type="match status" value="1"/>
</dbReference>
<dbReference type="GO" id="GO:0008033">
    <property type="term" value="P:tRNA processing"/>
    <property type="evidence" value="ECO:0007669"/>
    <property type="project" value="UniProtKB-KW"/>
</dbReference>
<keyword evidence="5" id="KW-0949">S-adenosyl-L-methionine</keyword>
<evidence type="ECO:0000256" key="3">
    <source>
        <dbReference type="ARBA" id="ARBA00022603"/>
    </source>
</evidence>
<evidence type="ECO:0000256" key="8">
    <source>
        <dbReference type="ARBA" id="ARBA00049202"/>
    </source>
</evidence>
<sequence length="333" mass="35941">MSQVLYNKRIYCLCTPKHRMASSSALPALAPSFVAKKSAILHDLSTPASSYEDASPKGSVDTAIVELIDEINKLDGFVTTSSCAGRISVFVEGKKKSEDRQVDEDPSNDVKGRGQSSQDKETIAGTGGKGGGGKWLYVSHGPFTFQAGQDLAAALGMARTAGDRESAWEGHRLVRFKFEPMILHILTASLEHAQMVLRAGLAAGFRESGAINLTSPSSATPMVAIRSMGLGLESMVGLLDGNDEAICFVSEKSLGGLLTISNERFEENSRRKERFWKALLEGVQAGSSGDGLKKKRGEDGGDWEDKEVRRERLRREGLGRSKAKKESTNTEPS</sequence>
<feature type="region of interest" description="Disordered" evidence="9">
    <location>
        <begin position="285"/>
        <end position="333"/>
    </location>
</feature>
<dbReference type="Proteomes" id="UP000077154">
    <property type="component" value="Unassembled WGS sequence"/>
</dbReference>
<dbReference type="VEuPathDB" id="FungiDB:GMDG_06900"/>
<evidence type="ECO:0000259" key="10">
    <source>
        <dbReference type="Pfam" id="PF02676"/>
    </source>
</evidence>
<dbReference type="EMBL" id="KV441386">
    <property type="protein sequence ID" value="OAF62873.2"/>
    <property type="molecule type" value="Genomic_DNA"/>
</dbReference>
<dbReference type="InterPro" id="IPR003827">
    <property type="entry name" value="tRNA_yW-synthesising"/>
</dbReference>
<keyword evidence="6" id="KW-0819">tRNA processing</keyword>
<dbReference type="GO" id="GO:0008168">
    <property type="term" value="F:methyltransferase activity"/>
    <property type="evidence" value="ECO:0007669"/>
    <property type="project" value="UniProtKB-KW"/>
</dbReference>
<accession>A0A177ANK9</accession>
<dbReference type="InterPro" id="IPR036602">
    <property type="entry name" value="tRNA_yW-synthesising-like_sf"/>
</dbReference>
<name>A0A177ANK9_9PEZI</name>
<reference evidence="11" key="1">
    <citation type="submission" date="2016-03" db="EMBL/GenBank/DDBJ databases">
        <title>Updated assembly of Pseudogymnoascus destructans, the fungus causing white-nose syndrome of bats.</title>
        <authorList>
            <person name="Palmer J.M."/>
            <person name="Drees K.P."/>
            <person name="Foster J.T."/>
            <person name="Lindner D.L."/>
        </authorList>
    </citation>
    <scope>NUCLEOTIDE SEQUENCE [LARGE SCALE GENOMIC DNA]</scope>
    <source>
        <strain evidence="11">20631-21</strain>
    </source>
</reference>
<keyword evidence="4" id="KW-0808">Transferase</keyword>
<keyword evidence="3" id="KW-0489">Methyltransferase</keyword>
<dbReference type="eggNOG" id="KOG1228">
    <property type="taxonomic scope" value="Eukaryota"/>
</dbReference>
<protein>
    <recommendedName>
        <fullName evidence="2">tRNA(Phe) 7-[(3-amino-3-carboxypropyl)-4-demethylwyosine(37)-N(4)]-methyltransferase</fullName>
        <ecNumber evidence="2">2.1.1.282</ecNumber>
    </recommendedName>
    <alternativeName>
        <fullName evidence="7">tRNA(Phe) 7-((3-amino-3-carboxypropyl)-4-demethylwyosine(37)-N(4))-methyltransferase</fullName>
    </alternativeName>
</protein>
<dbReference type="RefSeq" id="XP_024328144.1">
    <property type="nucleotide sequence ID" value="XM_024463711.1"/>
</dbReference>
<dbReference type="PANTHER" id="PTHR48418:SF1">
    <property type="entry name" value="TRNA WYBUTOSINE-SYNTHESIZING PROTEIN 3"/>
    <property type="match status" value="1"/>
</dbReference>
<evidence type="ECO:0000256" key="4">
    <source>
        <dbReference type="ARBA" id="ARBA00022679"/>
    </source>
</evidence>
<organism evidence="11">
    <name type="scientific">Pseudogymnoascus destructans</name>
    <dbReference type="NCBI Taxonomy" id="655981"/>
    <lineage>
        <taxon>Eukaryota</taxon>
        <taxon>Fungi</taxon>
        <taxon>Dikarya</taxon>
        <taxon>Ascomycota</taxon>
        <taxon>Pezizomycotina</taxon>
        <taxon>Leotiomycetes</taxon>
        <taxon>Thelebolales</taxon>
        <taxon>Thelebolaceae</taxon>
        <taxon>Pseudogymnoascus</taxon>
    </lineage>
</organism>
<dbReference type="AlphaFoldDB" id="A0A177ANK9"/>
<evidence type="ECO:0000256" key="9">
    <source>
        <dbReference type="SAM" id="MobiDB-lite"/>
    </source>
</evidence>
<evidence type="ECO:0000256" key="2">
    <source>
        <dbReference type="ARBA" id="ARBA00012750"/>
    </source>
</evidence>
<comment type="similarity">
    <text evidence="1">Belongs to the TYW3 family.</text>
</comment>
<feature type="region of interest" description="Disordered" evidence="9">
    <location>
        <begin position="95"/>
        <end position="129"/>
    </location>
</feature>
<evidence type="ECO:0000256" key="1">
    <source>
        <dbReference type="ARBA" id="ARBA00008569"/>
    </source>
</evidence>
<feature type="compositionally biased region" description="Basic and acidic residues" evidence="9">
    <location>
        <begin position="306"/>
        <end position="333"/>
    </location>
</feature>
<evidence type="ECO:0000256" key="7">
    <source>
        <dbReference type="ARBA" id="ARBA00030554"/>
    </source>
</evidence>
<feature type="compositionally biased region" description="Basic and acidic residues" evidence="9">
    <location>
        <begin position="108"/>
        <end position="122"/>
    </location>
</feature>